<keyword evidence="6" id="KW-0472">Membrane</keyword>
<organism evidence="7 8">
    <name type="scientific">Pontivivens nitratireducens</name>
    <dbReference type="NCBI Taxonomy" id="2758038"/>
    <lineage>
        <taxon>Bacteria</taxon>
        <taxon>Pseudomonadati</taxon>
        <taxon>Pseudomonadota</taxon>
        <taxon>Alphaproteobacteria</taxon>
        <taxon>Rhodobacterales</taxon>
        <taxon>Paracoccaceae</taxon>
        <taxon>Pontivivens</taxon>
    </lineage>
</organism>
<name>A0A6G7VJ87_9RHOB</name>
<comment type="subcellular location">
    <subcellularLocation>
        <location evidence="1">Cell membrane</location>
        <topology evidence="1">Multi-pass membrane protein</topology>
    </subcellularLocation>
</comment>
<evidence type="ECO:0000313" key="8">
    <source>
        <dbReference type="Proteomes" id="UP000500791"/>
    </source>
</evidence>
<reference evidence="7 8" key="1">
    <citation type="submission" date="2020-03" db="EMBL/GenBank/DDBJ databases">
        <title>Complete genome sequence of Monaibacterium sp. ALG8 with diverse plasmids.</title>
        <authorList>
            <person name="Sun C."/>
        </authorList>
    </citation>
    <scope>NUCLEOTIDE SEQUENCE [LARGE SCALE GENOMIC DNA]</scope>
    <source>
        <strain evidence="7 8">ALG8</strain>
    </source>
</reference>
<gene>
    <name evidence="7" type="ORF">G8E03_04920</name>
</gene>
<keyword evidence="4" id="KW-0812">Transmembrane</keyword>
<keyword evidence="5" id="KW-1133">Transmembrane helix</keyword>
<dbReference type="InterPro" id="IPR002758">
    <property type="entry name" value="Cation_antiport_E"/>
</dbReference>
<dbReference type="KEGG" id="mon:G8E03_04920"/>
<dbReference type="EMBL" id="CP049811">
    <property type="protein sequence ID" value="QIK40163.1"/>
    <property type="molecule type" value="Genomic_DNA"/>
</dbReference>
<dbReference type="GO" id="GO:0008324">
    <property type="term" value="F:monoatomic cation transmembrane transporter activity"/>
    <property type="evidence" value="ECO:0007669"/>
    <property type="project" value="InterPro"/>
</dbReference>
<evidence type="ECO:0000256" key="4">
    <source>
        <dbReference type="ARBA" id="ARBA00022692"/>
    </source>
</evidence>
<keyword evidence="8" id="KW-1185">Reference proteome</keyword>
<dbReference type="RefSeq" id="WP_166189296.1">
    <property type="nucleotide sequence ID" value="NZ_CP049811.1"/>
</dbReference>
<proteinExistence type="inferred from homology"/>
<dbReference type="PANTHER" id="PTHR34584">
    <property type="entry name" value="NA(+)/H(+) ANTIPORTER SUBUNIT E1"/>
    <property type="match status" value="1"/>
</dbReference>
<dbReference type="PANTHER" id="PTHR34584:SF1">
    <property type="entry name" value="NA(+)_H(+) ANTIPORTER SUBUNIT E1"/>
    <property type="match status" value="1"/>
</dbReference>
<accession>A0A6G7VJ87</accession>
<evidence type="ECO:0000256" key="2">
    <source>
        <dbReference type="ARBA" id="ARBA00006228"/>
    </source>
</evidence>
<comment type="similarity">
    <text evidence="2">Belongs to the CPA3 antiporters (TC 2.A.63) subunit E family.</text>
</comment>
<evidence type="ECO:0000256" key="6">
    <source>
        <dbReference type="ARBA" id="ARBA00023136"/>
    </source>
</evidence>
<evidence type="ECO:0000313" key="7">
    <source>
        <dbReference type="EMBL" id="QIK40163.1"/>
    </source>
</evidence>
<sequence>MKHLLRPFWVLNLLLYFVWDLLWSSLEVAWDVLTPQDRARPRVLLLPLDARSDAEIMATANLISLTPGSLSIDVSDDRATLMIHTMFGAEDPEGTKNSLKRGIERRVLRVLR</sequence>
<dbReference type="GO" id="GO:0005886">
    <property type="term" value="C:plasma membrane"/>
    <property type="evidence" value="ECO:0007669"/>
    <property type="project" value="UniProtKB-SubCell"/>
</dbReference>
<protein>
    <submittedName>
        <fullName evidence="7">Na+/H+ antiporter subunit E</fullName>
    </submittedName>
</protein>
<dbReference type="AlphaFoldDB" id="A0A6G7VJ87"/>
<evidence type="ECO:0000256" key="1">
    <source>
        <dbReference type="ARBA" id="ARBA00004651"/>
    </source>
</evidence>
<evidence type="ECO:0000256" key="5">
    <source>
        <dbReference type="ARBA" id="ARBA00022989"/>
    </source>
</evidence>
<dbReference type="Pfam" id="PF01899">
    <property type="entry name" value="MNHE"/>
    <property type="match status" value="1"/>
</dbReference>
<dbReference type="Proteomes" id="UP000500791">
    <property type="component" value="Chromosome"/>
</dbReference>
<keyword evidence="3" id="KW-1003">Cell membrane</keyword>
<evidence type="ECO:0000256" key="3">
    <source>
        <dbReference type="ARBA" id="ARBA00022475"/>
    </source>
</evidence>